<accession>A0AAW2FK77</accession>
<evidence type="ECO:0000313" key="3">
    <source>
        <dbReference type="Proteomes" id="UP001430953"/>
    </source>
</evidence>
<keyword evidence="3" id="KW-1185">Reference proteome</keyword>
<dbReference type="Proteomes" id="UP001430953">
    <property type="component" value="Unassembled WGS sequence"/>
</dbReference>
<evidence type="ECO:0000313" key="2">
    <source>
        <dbReference type="EMBL" id="KAL0115655.1"/>
    </source>
</evidence>
<reference evidence="2 3" key="1">
    <citation type="submission" date="2023-03" db="EMBL/GenBank/DDBJ databases">
        <title>High recombination rates correlate with genetic variation in Cardiocondyla obscurior ants.</title>
        <authorList>
            <person name="Errbii M."/>
        </authorList>
    </citation>
    <scope>NUCLEOTIDE SEQUENCE [LARGE SCALE GENOMIC DNA]</scope>
    <source>
        <strain evidence="2">Alpha-2009</strain>
        <tissue evidence="2">Whole body</tissue>
    </source>
</reference>
<gene>
    <name evidence="2" type="ORF">PUN28_010877</name>
</gene>
<dbReference type="AlphaFoldDB" id="A0AAW2FK77"/>
<name>A0AAW2FK77_9HYME</name>
<organism evidence="2 3">
    <name type="scientific">Cardiocondyla obscurior</name>
    <dbReference type="NCBI Taxonomy" id="286306"/>
    <lineage>
        <taxon>Eukaryota</taxon>
        <taxon>Metazoa</taxon>
        <taxon>Ecdysozoa</taxon>
        <taxon>Arthropoda</taxon>
        <taxon>Hexapoda</taxon>
        <taxon>Insecta</taxon>
        <taxon>Pterygota</taxon>
        <taxon>Neoptera</taxon>
        <taxon>Endopterygota</taxon>
        <taxon>Hymenoptera</taxon>
        <taxon>Apocrita</taxon>
        <taxon>Aculeata</taxon>
        <taxon>Formicoidea</taxon>
        <taxon>Formicidae</taxon>
        <taxon>Myrmicinae</taxon>
        <taxon>Cardiocondyla</taxon>
    </lineage>
</organism>
<proteinExistence type="predicted"/>
<sequence length="124" mass="13802">MRLATVSEKKQRHLHQDLLQLPLHLTDSSHPLRPCLLCFSTGAVKHRRRCFSATESSRPLRPCLPCSSAGAVEHRRRRVSPTDSLQPVHDLSNSSEGTDELPNIVYHLRLHSQPSASPAALTAK</sequence>
<feature type="compositionally biased region" description="Polar residues" evidence="1">
    <location>
        <begin position="81"/>
        <end position="96"/>
    </location>
</feature>
<protein>
    <submittedName>
        <fullName evidence="2">Uncharacterized protein</fullName>
    </submittedName>
</protein>
<evidence type="ECO:0000256" key="1">
    <source>
        <dbReference type="SAM" id="MobiDB-lite"/>
    </source>
</evidence>
<dbReference type="EMBL" id="JADYXP020000010">
    <property type="protein sequence ID" value="KAL0115655.1"/>
    <property type="molecule type" value="Genomic_DNA"/>
</dbReference>
<comment type="caution">
    <text evidence="2">The sequence shown here is derived from an EMBL/GenBank/DDBJ whole genome shotgun (WGS) entry which is preliminary data.</text>
</comment>
<feature type="region of interest" description="Disordered" evidence="1">
    <location>
        <begin position="71"/>
        <end position="99"/>
    </location>
</feature>